<dbReference type="Pfam" id="PF13853">
    <property type="entry name" value="7tm_4"/>
    <property type="match status" value="1"/>
</dbReference>
<evidence type="ECO:0000256" key="3">
    <source>
        <dbReference type="ARBA" id="ARBA00022606"/>
    </source>
</evidence>
<keyword evidence="10" id="KW-0325">Glycoprotein</keyword>
<evidence type="ECO:0000256" key="12">
    <source>
        <dbReference type="SAM" id="Phobius"/>
    </source>
</evidence>
<dbReference type="InterPro" id="IPR000276">
    <property type="entry name" value="GPCR_Rhodpsn"/>
</dbReference>
<dbReference type="EMBL" id="CM015733">
    <property type="protein sequence ID" value="KAF3705454.1"/>
    <property type="molecule type" value="Genomic_DNA"/>
</dbReference>
<feature type="transmembrane region" description="Helical" evidence="12">
    <location>
        <begin position="48"/>
        <end position="71"/>
    </location>
</feature>
<evidence type="ECO:0000256" key="11">
    <source>
        <dbReference type="ARBA" id="ARBA00023224"/>
    </source>
</evidence>
<organism evidence="14 15">
    <name type="scientific">Channa argus</name>
    <name type="common">Northern snakehead</name>
    <name type="synonym">Ophicephalus argus</name>
    <dbReference type="NCBI Taxonomy" id="215402"/>
    <lineage>
        <taxon>Eukaryota</taxon>
        <taxon>Metazoa</taxon>
        <taxon>Chordata</taxon>
        <taxon>Craniata</taxon>
        <taxon>Vertebrata</taxon>
        <taxon>Euteleostomi</taxon>
        <taxon>Actinopterygii</taxon>
        <taxon>Neopterygii</taxon>
        <taxon>Teleostei</taxon>
        <taxon>Neoteleostei</taxon>
        <taxon>Acanthomorphata</taxon>
        <taxon>Anabantaria</taxon>
        <taxon>Anabantiformes</taxon>
        <taxon>Channoidei</taxon>
        <taxon>Channidae</taxon>
        <taxon>Channa</taxon>
    </lineage>
</organism>
<dbReference type="SMART" id="SM01381">
    <property type="entry name" value="7TM_GPCR_Srsx"/>
    <property type="match status" value="1"/>
</dbReference>
<evidence type="ECO:0000256" key="2">
    <source>
        <dbReference type="ARBA" id="ARBA00022475"/>
    </source>
</evidence>
<reference evidence="14 15" key="1">
    <citation type="submission" date="2019-02" db="EMBL/GenBank/DDBJ databases">
        <title>Opniocepnalus argus genome.</title>
        <authorList>
            <person name="Zhou C."/>
            <person name="Xiao S."/>
        </authorList>
    </citation>
    <scope>NUCLEOTIDE SEQUENCE [LARGE SCALE GENOMIC DNA]</scope>
    <source>
        <strain evidence="14">OARG1902GOOAL</strain>
        <tissue evidence="14">Muscle</tissue>
    </source>
</reference>
<dbReference type="InterPro" id="IPR000725">
    <property type="entry name" value="Olfact_rcpt"/>
</dbReference>
<evidence type="ECO:0000256" key="1">
    <source>
        <dbReference type="ARBA" id="ARBA00004651"/>
    </source>
</evidence>
<name>A0A6G1QSI3_CHAAH</name>
<dbReference type="PROSITE" id="PS50262">
    <property type="entry name" value="G_PROTEIN_RECEP_F1_2"/>
    <property type="match status" value="1"/>
</dbReference>
<protein>
    <submittedName>
        <fullName evidence="14">Olfactory receptor 10A5 HP3 Olfactory receptor 10A1 Olfactory receptor 11-403</fullName>
    </submittedName>
</protein>
<comment type="subcellular location">
    <subcellularLocation>
        <location evidence="1">Cell membrane</location>
        <topology evidence="1">Multi-pass membrane protein</topology>
    </subcellularLocation>
</comment>
<dbReference type="GO" id="GO:0005886">
    <property type="term" value="C:plasma membrane"/>
    <property type="evidence" value="ECO:0007669"/>
    <property type="project" value="UniProtKB-SubCell"/>
</dbReference>
<evidence type="ECO:0000256" key="5">
    <source>
        <dbReference type="ARBA" id="ARBA00022725"/>
    </source>
</evidence>
<evidence type="ECO:0000256" key="6">
    <source>
        <dbReference type="ARBA" id="ARBA00022989"/>
    </source>
</evidence>
<feature type="transmembrane region" description="Helical" evidence="12">
    <location>
        <begin position="264"/>
        <end position="284"/>
    </location>
</feature>
<dbReference type="InterPro" id="IPR017452">
    <property type="entry name" value="GPCR_Rhodpsn_7TM"/>
</dbReference>
<dbReference type="Proteomes" id="UP000503349">
    <property type="component" value="Chromosome 22"/>
</dbReference>
<evidence type="ECO:0000256" key="9">
    <source>
        <dbReference type="ARBA" id="ARBA00023170"/>
    </source>
</evidence>
<evidence type="ECO:0000256" key="4">
    <source>
        <dbReference type="ARBA" id="ARBA00022692"/>
    </source>
</evidence>
<keyword evidence="8 12" id="KW-0472">Membrane</keyword>
<dbReference type="FunFam" id="1.20.1070.10:FF:000010">
    <property type="entry name" value="Olfactory receptor"/>
    <property type="match status" value="1"/>
</dbReference>
<dbReference type="CDD" id="cd13954">
    <property type="entry name" value="7tmA_OR"/>
    <property type="match status" value="1"/>
</dbReference>
<gene>
    <name evidence="14" type="ORF">EXN66_Car021145</name>
</gene>
<keyword evidence="15" id="KW-1185">Reference proteome</keyword>
<sequence length="350" mass="38814">MSLFYFICPDSHLPWSSSHRSSSNSTRGSDAVTFFIIQGLTSLGEKQIILFVILLLGYIIILGGNSMIIFVTLTDPKLSSPMYFFLSNLSFVDMSYTTTTIPKMLSSLLSDVTTISVPGCFIQMFFFVQLSVTARGILTIMAFDRYVAICNPLHYTSIMTQRVQLLLIAGAWGFSTFCTLPATIMTFCQPYCGPNVVRQGWCDPSSVRQLACADTSVDNIVSLSFVLVGLLNTGVLILTSYFLIGVSVLRMGVAQRLKAFKTCATHLTVVTISYTATSFVYISYRVGNFSPEDRNIVGLGNTVLSPFLNPMIYSLRNKELRDSIKRTLSRFRSAAVFPKKDINILTKNCN</sequence>
<dbReference type="GO" id="GO:0004930">
    <property type="term" value="F:G protein-coupled receptor activity"/>
    <property type="evidence" value="ECO:0007669"/>
    <property type="project" value="UniProtKB-KW"/>
</dbReference>
<evidence type="ECO:0000256" key="10">
    <source>
        <dbReference type="ARBA" id="ARBA00023180"/>
    </source>
</evidence>
<dbReference type="PANTHER" id="PTHR26453">
    <property type="entry name" value="OLFACTORY RECEPTOR"/>
    <property type="match status" value="1"/>
</dbReference>
<evidence type="ECO:0000259" key="13">
    <source>
        <dbReference type="PROSITE" id="PS50262"/>
    </source>
</evidence>
<feature type="transmembrane region" description="Helical" evidence="12">
    <location>
        <begin position="220"/>
        <end position="244"/>
    </location>
</feature>
<proteinExistence type="predicted"/>
<dbReference type="SUPFAM" id="SSF81321">
    <property type="entry name" value="Family A G protein-coupled receptor-like"/>
    <property type="match status" value="1"/>
</dbReference>
<evidence type="ECO:0000313" key="14">
    <source>
        <dbReference type="EMBL" id="KAF3705454.1"/>
    </source>
</evidence>
<keyword evidence="7" id="KW-0297">G-protein coupled receptor</keyword>
<dbReference type="GO" id="GO:0004984">
    <property type="term" value="F:olfactory receptor activity"/>
    <property type="evidence" value="ECO:0007669"/>
    <property type="project" value="InterPro"/>
</dbReference>
<keyword evidence="5" id="KW-0552">Olfaction</keyword>
<keyword evidence="11" id="KW-0807">Transducer</keyword>
<evidence type="ECO:0000313" key="15">
    <source>
        <dbReference type="Proteomes" id="UP000503349"/>
    </source>
</evidence>
<keyword evidence="9 14" id="KW-0675">Receptor</keyword>
<dbReference type="Gene3D" id="1.20.1070.10">
    <property type="entry name" value="Rhodopsin 7-helix transmembrane proteins"/>
    <property type="match status" value="1"/>
</dbReference>
<dbReference type="PRINTS" id="PR00245">
    <property type="entry name" value="OLFACTORYR"/>
</dbReference>
<keyword evidence="6 12" id="KW-1133">Transmembrane helix</keyword>
<evidence type="ECO:0000256" key="8">
    <source>
        <dbReference type="ARBA" id="ARBA00023136"/>
    </source>
</evidence>
<keyword evidence="2" id="KW-1003">Cell membrane</keyword>
<feature type="domain" description="G-protein coupled receptors family 1 profile" evidence="13">
    <location>
        <begin position="64"/>
        <end position="313"/>
    </location>
</feature>
<feature type="transmembrane region" description="Helical" evidence="12">
    <location>
        <begin position="163"/>
        <end position="184"/>
    </location>
</feature>
<evidence type="ECO:0000256" key="7">
    <source>
        <dbReference type="ARBA" id="ARBA00023040"/>
    </source>
</evidence>
<dbReference type="PRINTS" id="PR00237">
    <property type="entry name" value="GPCRRHODOPSN"/>
</dbReference>
<keyword evidence="4 12" id="KW-0812">Transmembrane</keyword>
<keyword evidence="3" id="KW-0716">Sensory transduction</keyword>
<dbReference type="AlphaFoldDB" id="A0A6G1QSI3"/>
<reference evidence="15" key="2">
    <citation type="submission" date="2019-02" db="EMBL/GenBank/DDBJ databases">
        <title>Opniocepnalus argus Var Kimnra genome.</title>
        <authorList>
            <person name="Zhou C."/>
            <person name="Xiao S."/>
        </authorList>
    </citation>
    <scope>NUCLEOTIDE SEQUENCE [LARGE SCALE GENOMIC DNA]</scope>
</reference>
<accession>A0A6G1QSI3</accession>
<feature type="transmembrane region" description="Helical" evidence="12">
    <location>
        <begin position="121"/>
        <end position="143"/>
    </location>
</feature>